<sequence>MGSSPGDYQPEELTLTEIENFFDMDNVFEGANQVENTNVFGEQQSFQWDGAMFYPSIDSTGVWDEQLNSLENFQWDIAISQPLNTHAGFWETQQDPQDNIMFQPSVEYPDTRGEAMIPLWHDTIFEPSTALV</sequence>
<organism evidence="1 2">
    <name type="scientific">Colletotrichum truncatum</name>
    <name type="common">Anthracnose fungus</name>
    <name type="synonym">Colletotrichum capsici</name>
    <dbReference type="NCBI Taxonomy" id="5467"/>
    <lineage>
        <taxon>Eukaryota</taxon>
        <taxon>Fungi</taxon>
        <taxon>Dikarya</taxon>
        <taxon>Ascomycota</taxon>
        <taxon>Pezizomycotina</taxon>
        <taxon>Sordariomycetes</taxon>
        <taxon>Hypocreomycetidae</taxon>
        <taxon>Glomerellales</taxon>
        <taxon>Glomerellaceae</taxon>
        <taxon>Colletotrichum</taxon>
        <taxon>Colletotrichum truncatum species complex</taxon>
    </lineage>
</organism>
<evidence type="ECO:0000313" key="1">
    <source>
        <dbReference type="EMBL" id="KAL0938459.1"/>
    </source>
</evidence>
<dbReference type="EMBL" id="VUJX02000003">
    <property type="protein sequence ID" value="KAL0938459.1"/>
    <property type="molecule type" value="Genomic_DNA"/>
</dbReference>
<name>A0ACC3Z307_COLTU</name>
<proteinExistence type="predicted"/>
<evidence type="ECO:0000313" key="2">
    <source>
        <dbReference type="Proteomes" id="UP000805649"/>
    </source>
</evidence>
<gene>
    <name evidence="1" type="ORF">CTRU02_205069</name>
</gene>
<keyword evidence="2" id="KW-1185">Reference proteome</keyword>
<accession>A0ACC3Z307</accession>
<comment type="caution">
    <text evidence="1">The sequence shown here is derived from an EMBL/GenBank/DDBJ whole genome shotgun (WGS) entry which is preliminary data.</text>
</comment>
<dbReference type="Proteomes" id="UP000805649">
    <property type="component" value="Unassembled WGS sequence"/>
</dbReference>
<protein>
    <submittedName>
        <fullName evidence="1">Uncharacterized protein</fullName>
    </submittedName>
</protein>
<reference evidence="1 2" key="1">
    <citation type="journal article" date="2020" name="Phytopathology">
        <title>Genome Sequence Resources of Colletotrichum truncatum, C. plurivorum, C. musicola, and C. sojae: Four Species Pathogenic to Soybean (Glycine max).</title>
        <authorList>
            <person name="Rogerio F."/>
            <person name="Boufleur T.R."/>
            <person name="Ciampi-Guillardi M."/>
            <person name="Sukno S.A."/>
            <person name="Thon M.R."/>
            <person name="Massola Junior N.S."/>
            <person name="Baroncelli R."/>
        </authorList>
    </citation>
    <scope>NUCLEOTIDE SEQUENCE [LARGE SCALE GENOMIC DNA]</scope>
    <source>
        <strain evidence="1 2">CMES1059</strain>
    </source>
</reference>